<dbReference type="Pfam" id="PF01751">
    <property type="entry name" value="Toprim"/>
    <property type="match status" value="1"/>
</dbReference>
<sequence length="805" mass="92969">MKTDIYNSSNIKVLKGLEAVRKRPGMYIGDTDDGTGLHHMVFEVIYNSIDEALEGYCNRIDLTIHEDNSISVLDNGRGIPTDLHQEGVSAAEVIMTFLHAGGKFDNQTYKVSGGLHGVGISVVNALSSRLKLVIFREGKKYQQNYKFGKPISPLTEIGTTKVRGTFIHFWPDLQIFKNVHTFKYSSLLNRMQELSFLNSNISIHLTDIRNNKKIRLRNKGGIRSFIKYLNSQKIPIHSKIFYFFEKEKETSIEVAVQWNEGFQENVLCYTNNIPQKEGGSHLIGFRSAITRTLKKYIQKQPKKNKTKIIGEDTREGLTAVISVKTPNPKFSSQTKDKLVTSEIKSIVENLVSKNLDEYLLENPSDTKSILEKILSCARTREAAKKAREINRKKGSMILSNLPGKLADCREKNPELSELYLVEGDSAGGSAKQGRNRKNQAILPLKGKILNVEKSQLNRILNSQEVVSLTTALGCGIGEKEHNPDKLRYHSVIIMTDADVDGSHIRTLLLTFFYRQMPEIIKRGHIYIAQPPLYKIKKGKMNHYIQDELKMNEYLISYISEDTTMYVNSSSKLILKGKELKKIIIQYKYIQNIIKSCEKKYSKIFLESLIYQRVLDENCFRNQKKLKDWAEILIKYLKKKNRIGEKYNYCIRRSTQCDSYFDLIISIERYGKRENYLIDRAFIESYEYKIISENSAFFFNLNEKSIIYLKKGKNNLQFFSFEEALIWLYKKSLKGLVIQRYKGLGEMNPKQLWETTMNPKTRKLVQVKIKDAIEANRLFSILMGNEVEKRRYFIEKNAIEVKNIDI</sequence>
<feature type="binding site" evidence="13">
    <location>
        <position position="422"/>
    </location>
    <ligand>
        <name>Mg(2+)</name>
        <dbReference type="ChEBI" id="CHEBI:18420"/>
        <label>1</label>
        <note>catalytic</note>
    </ligand>
</feature>
<dbReference type="PANTHER" id="PTHR45866:SF1">
    <property type="entry name" value="DNA GYRASE SUBUNIT B, MITOCHONDRIAL"/>
    <property type="match status" value="1"/>
</dbReference>
<dbReference type="NCBIfam" id="TIGR01059">
    <property type="entry name" value="gyrB"/>
    <property type="match status" value="1"/>
</dbReference>
<evidence type="ECO:0000259" key="14">
    <source>
        <dbReference type="PROSITE" id="PS50880"/>
    </source>
</evidence>
<dbReference type="GO" id="GO:0003918">
    <property type="term" value="F:DNA topoisomerase type II (double strand cut, ATP-hydrolyzing) activity"/>
    <property type="evidence" value="ECO:0007669"/>
    <property type="project" value="UniProtKB-UniRule"/>
</dbReference>
<comment type="subcellular location">
    <subcellularLocation>
        <location evidence="13">Cytoplasm</location>
    </subcellularLocation>
</comment>
<dbReference type="InterPro" id="IPR001241">
    <property type="entry name" value="Topo_IIA"/>
</dbReference>
<dbReference type="SUPFAM" id="SSF55874">
    <property type="entry name" value="ATPase domain of HSP90 chaperone/DNA topoisomerase II/histidine kinase"/>
    <property type="match status" value="1"/>
</dbReference>
<dbReference type="Pfam" id="PF18053">
    <property type="entry name" value="GyrB_insert"/>
    <property type="match status" value="1"/>
</dbReference>
<dbReference type="Gene3D" id="3.30.565.10">
    <property type="entry name" value="Histidine kinase-like ATPase, C-terminal domain"/>
    <property type="match status" value="1"/>
</dbReference>
<keyword evidence="12 13" id="KW-0413">Isomerase</keyword>
<keyword evidence="9 13" id="KW-0460">Magnesium</keyword>
<dbReference type="InterPro" id="IPR020568">
    <property type="entry name" value="Ribosomal_Su5_D2-typ_SF"/>
</dbReference>
<comment type="miscellaneous">
    <text evidence="13">Few gyrases are as efficient as E.coli at forming negative supercoils. Not all organisms have 2 type II topoisomerases; in organisms with a single type II topoisomerase this enzyme also has to decatenate newly replicated chromosomes.</text>
</comment>
<comment type="function">
    <text evidence="13">A type II topoisomerase that negatively supercoils closed circular double-stranded (ds) DNA in an ATP-dependent manner to modulate DNA topology and maintain chromosomes in an underwound state. Negative supercoiling favors strand separation, and DNA replication, transcription, recombination and repair, all of which involve strand separation. Also able to catalyze the interconversion of other topological isomers of dsDNA rings, including catenanes and knotted rings. Type II topoisomerases break and join 2 DNA strands simultaneously in an ATP-dependent manner.</text>
</comment>
<keyword evidence="7 13" id="KW-0547">Nucleotide-binding</keyword>
<evidence type="ECO:0000256" key="13">
    <source>
        <dbReference type="HAMAP-Rule" id="MF_01898"/>
    </source>
</evidence>
<dbReference type="EMBL" id="CP001085">
    <property type="protein sequence ID" value="ADD79838.1"/>
    <property type="molecule type" value="Genomic_DNA"/>
</dbReference>
<keyword evidence="11" id="KW-0238">DNA-binding</keyword>
<feature type="domain" description="Toprim" evidence="14">
    <location>
        <begin position="416"/>
        <end position="531"/>
    </location>
</feature>
<dbReference type="PRINTS" id="PR01159">
    <property type="entry name" value="DNAGYRASEB"/>
</dbReference>
<feature type="binding site" evidence="13">
    <location>
        <position position="498"/>
    </location>
    <ligand>
        <name>Mg(2+)</name>
        <dbReference type="ChEBI" id="CHEBI:18420"/>
        <label>2</label>
    </ligand>
</feature>
<dbReference type="Pfam" id="PF02518">
    <property type="entry name" value="HATPase_c"/>
    <property type="match status" value="1"/>
</dbReference>
<evidence type="ECO:0000256" key="4">
    <source>
        <dbReference type="ARBA" id="ARBA00019166"/>
    </source>
</evidence>
<dbReference type="Pfam" id="PF21249">
    <property type="entry name" value="GyrB_hook"/>
    <property type="match status" value="1"/>
</dbReference>
<dbReference type="SUPFAM" id="SSF54211">
    <property type="entry name" value="Ribosomal protein S5 domain 2-like"/>
    <property type="match status" value="1"/>
</dbReference>
<comment type="similarity">
    <text evidence="2 13">Belongs to the type II topoisomerase GyrB family.</text>
</comment>
<dbReference type="GO" id="GO:0046872">
    <property type="term" value="F:metal ion binding"/>
    <property type="evidence" value="ECO:0007669"/>
    <property type="project" value="UniProtKB-KW"/>
</dbReference>
<dbReference type="GO" id="GO:0005694">
    <property type="term" value="C:chromosome"/>
    <property type="evidence" value="ECO:0007669"/>
    <property type="project" value="InterPro"/>
</dbReference>
<dbReference type="OrthoDB" id="9802808at2"/>
<dbReference type="InterPro" id="IPR013760">
    <property type="entry name" value="Topo_IIA-like_dom_sf"/>
</dbReference>
<feature type="binding site" evidence="13">
    <location>
        <position position="496"/>
    </location>
    <ligand>
        <name>Mg(2+)</name>
        <dbReference type="ChEBI" id="CHEBI:18420"/>
        <label>1</label>
        <note>catalytic</note>
    </ligand>
</feature>
<gene>
    <name evidence="13 15" type="primary">gyrB</name>
    <name evidence="15" type="ordered locus">RIEPE_0153</name>
</gene>
<evidence type="ECO:0000256" key="9">
    <source>
        <dbReference type="ARBA" id="ARBA00022842"/>
    </source>
</evidence>
<dbReference type="InterPro" id="IPR006171">
    <property type="entry name" value="TOPRIM_dom"/>
</dbReference>
<dbReference type="PANTHER" id="PTHR45866">
    <property type="entry name" value="DNA GYRASE/TOPOISOMERASE SUBUNIT B"/>
    <property type="match status" value="1"/>
</dbReference>
<dbReference type="SMART" id="SM00387">
    <property type="entry name" value="HATPase_c"/>
    <property type="match status" value="1"/>
</dbReference>
<dbReference type="CDD" id="cd00822">
    <property type="entry name" value="TopoII_Trans_DNA_gyrase"/>
    <property type="match status" value="1"/>
</dbReference>
<evidence type="ECO:0000256" key="1">
    <source>
        <dbReference type="ARBA" id="ARBA00000185"/>
    </source>
</evidence>
<keyword evidence="16" id="KW-1185">Reference proteome</keyword>
<protein>
    <recommendedName>
        <fullName evidence="4 13">DNA gyrase subunit B</fullName>
        <ecNumber evidence="3 13">5.6.2.2</ecNumber>
    </recommendedName>
</protein>
<dbReference type="PRINTS" id="PR00418">
    <property type="entry name" value="TPI2FAMILY"/>
</dbReference>
<evidence type="ECO:0000256" key="7">
    <source>
        <dbReference type="ARBA" id="ARBA00022741"/>
    </source>
</evidence>
<dbReference type="Proteomes" id="UP000001700">
    <property type="component" value="Chromosome"/>
</dbReference>
<evidence type="ECO:0000256" key="11">
    <source>
        <dbReference type="ARBA" id="ARBA00023125"/>
    </source>
</evidence>
<dbReference type="InterPro" id="IPR002288">
    <property type="entry name" value="DNA_gyrase_B_C"/>
</dbReference>
<keyword evidence="8 13" id="KW-0067">ATP-binding</keyword>
<evidence type="ECO:0000256" key="2">
    <source>
        <dbReference type="ARBA" id="ARBA00010708"/>
    </source>
</evidence>
<evidence type="ECO:0000313" key="16">
    <source>
        <dbReference type="Proteomes" id="UP000001700"/>
    </source>
</evidence>
<dbReference type="Pfam" id="PF00986">
    <property type="entry name" value="DNA_gyraseB_C"/>
    <property type="match status" value="1"/>
</dbReference>
<evidence type="ECO:0000313" key="15">
    <source>
        <dbReference type="EMBL" id="ADD79838.1"/>
    </source>
</evidence>
<feature type="site" description="Interaction with DNA" evidence="13">
    <location>
        <position position="447"/>
    </location>
</feature>
<evidence type="ECO:0000256" key="12">
    <source>
        <dbReference type="ARBA" id="ARBA00023235"/>
    </source>
</evidence>
<dbReference type="CDD" id="cd16928">
    <property type="entry name" value="HATPase_GyrB-like"/>
    <property type="match status" value="1"/>
</dbReference>
<evidence type="ECO:0000256" key="8">
    <source>
        <dbReference type="ARBA" id="ARBA00022840"/>
    </source>
</evidence>
<dbReference type="STRING" id="515618.RIEPE_0153"/>
<dbReference type="InterPro" id="IPR014721">
    <property type="entry name" value="Ribsml_uS5_D2-typ_fold_subgr"/>
</dbReference>
<dbReference type="NCBIfam" id="NF011501">
    <property type="entry name" value="PRK14939.1"/>
    <property type="match status" value="1"/>
</dbReference>
<dbReference type="PROSITE" id="PS00177">
    <property type="entry name" value="TOPOISOMERASE_II"/>
    <property type="match status" value="1"/>
</dbReference>
<dbReference type="InterPro" id="IPR041423">
    <property type="entry name" value="GyrB_insert"/>
</dbReference>
<dbReference type="eggNOG" id="COG0187">
    <property type="taxonomic scope" value="Bacteria"/>
</dbReference>
<dbReference type="InterPro" id="IPR049353">
    <property type="entry name" value="GyrB_hook"/>
</dbReference>
<dbReference type="KEGG" id="rip:RIEPE_0153"/>
<name>D4G7W1_RIEPU</name>
<comment type="cofactor">
    <cofactor evidence="13">
        <name>Mg(2+)</name>
        <dbReference type="ChEBI" id="CHEBI:18420"/>
    </cofactor>
    <cofactor evidence="13">
        <name>Mn(2+)</name>
        <dbReference type="ChEBI" id="CHEBI:29035"/>
    </cofactor>
    <cofactor evidence="13">
        <name>Ca(2+)</name>
        <dbReference type="ChEBI" id="CHEBI:29108"/>
    </cofactor>
    <text evidence="13">Binds two Mg(2+) per subunit. The magnesium ions form salt bridges with both the protein and the DNA. Can also accept other divalent metal cations, such as Mn(2+) or Ca(2+).</text>
</comment>
<keyword evidence="5 13" id="KW-0963">Cytoplasm</keyword>
<dbReference type="EC" id="5.6.2.2" evidence="3 13"/>
<dbReference type="InterPro" id="IPR003594">
    <property type="entry name" value="HATPase_dom"/>
</dbReference>
<dbReference type="GO" id="GO:0006265">
    <property type="term" value="P:DNA topological change"/>
    <property type="evidence" value="ECO:0007669"/>
    <property type="project" value="UniProtKB-UniRule"/>
</dbReference>
<evidence type="ECO:0000256" key="10">
    <source>
        <dbReference type="ARBA" id="ARBA00023029"/>
    </source>
</evidence>
<comment type="subunit">
    <text evidence="13">Heterotetramer, composed of two GyrA and two GyrB chains. In the heterotetramer, GyrA contains the active site tyrosine that forms a transient covalent intermediate with DNA, while GyrB binds cofactors and catalyzes ATP hydrolysis.</text>
</comment>
<dbReference type="FunFam" id="3.40.50.670:FF:000001">
    <property type="entry name" value="DNA topoisomerase 2"/>
    <property type="match status" value="1"/>
</dbReference>
<keyword evidence="10 13" id="KW-0799">Topoisomerase</keyword>
<dbReference type="NCBIfam" id="NF004189">
    <property type="entry name" value="PRK05644.1"/>
    <property type="match status" value="1"/>
</dbReference>
<comment type="catalytic activity">
    <reaction evidence="1 13">
        <text>ATP-dependent breakage, passage and rejoining of double-stranded DNA.</text>
        <dbReference type="EC" id="5.6.2.2"/>
    </reaction>
</comment>
<keyword evidence="6 13" id="KW-0479">Metal-binding</keyword>
<dbReference type="InterPro" id="IPR013759">
    <property type="entry name" value="Topo_IIA_B_C"/>
</dbReference>
<dbReference type="RefSeq" id="WP_013087818.1">
    <property type="nucleotide sequence ID" value="NC_014109.1"/>
</dbReference>
<proteinExistence type="inferred from homology"/>
<dbReference type="InterPro" id="IPR036890">
    <property type="entry name" value="HATPase_C_sf"/>
</dbReference>
<dbReference type="Gene3D" id="3.10.20.690">
    <property type="match status" value="1"/>
</dbReference>
<dbReference type="InterPro" id="IPR018522">
    <property type="entry name" value="TopoIIA_CS"/>
</dbReference>
<organism evidence="15 16">
    <name type="scientific">Riesia pediculicola (strain USDA)</name>
    <dbReference type="NCBI Taxonomy" id="515618"/>
    <lineage>
        <taxon>Bacteria</taxon>
        <taxon>Pseudomonadati</taxon>
        <taxon>Pseudomonadota</taxon>
        <taxon>Gammaproteobacteria</taxon>
        <taxon>Enterobacterales</taxon>
        <taxon>Enterobacteriaceae</taxon>
        <taxon>Candidatus Riesia</taxon>
    </lineage>
</organism>
<dbReference type="PROSITE" id="PS50880">
    <property type="entry name" value="TOPRIM"/>
    <property type="match status" value="1"/>
</dbReference>
<accession>D4G7W1</accession>
<dbReference type="GO" id="GO:0005524">
    <property type="term" value="F:ATP binding"/>
    <property type="evidence" value="ECO:0007669"/>
    <property type="project" value="UniProtKB-UniRule"/>
</dbReference>
<evidence type="ECO:0000256" key="3">
    <source>
        <dbReference type="ARBA" id="ARBA00012895"/>
    </source>
</evidence>
<dbReference type="InterPro" id="IPR034160">
    <property type="entry name" value="TOPRIM_GyrB"/>
</dbReference>
<feature type="site" description="Interaction with DNA" evidence="13">
    <location>
        <position position="450"/>
    </location>
</feature>
<dbReference type="InterPro" id="IPR000565">
    <property type="entry name" value="Topo_IIA_B"/>
</dbReference>
<dbReference type="SMART" id="SM00433">
    <property type="entry name" value="TOP2c"/>
    <property type="match status" value="1"/>
</dbReference>
<dbReference type="CDD" id="cd03366">
    <property type="entry name" value="TOPRIM_TopoIIA_GyrB"/>
    <property type="match status" value="1"/>
</dbReference>
<dbReference type="InterPro" id="IPR013506">
    <property type="entry name" value="Topo_IIA_bsu_dom2"/>
</dbReference>
<dbReference type="GO" id="GO:0003677">
    <property type="term" value="F:DNA binding"/>
    <property type="evidence" value="ECO:0007669"/>
    <property type="project" value="UniProtKB-KW"/>
</dbReference>
<dbReference type="InterPro" id="IPR011557">
    <property type="entry name" value="GyrB"/>
</dbReference>
<dbReference type="GO" id="GO:0006261">
    <property type="term" value="P:DNA-templated DNA replication"/>
    <property type="evidence" value="ECO:0007669"/>
    <property type="project" value="UniProtKB-UniRule"/>
</dbReference>
<dbReference type="HOGENOM" id="CLU_006146_0_1_6"/>
<dbReference type="Gene3D" id="3.40.50.670">
    <property type="match status" value="2"/>
</dbReference>
<dbReference type="GO" id="GO:0005737">
    <property type="term" value="C:cytoplasm"/>
    <property type="evidence" value="ECO:0007669"/>
    <property type="project" value="UniProtKB-SubCell"/>
</dbReference>
<dbReference type="HAMAP" id="MF_01898">
    <property type="entry name" value="GyrB"/>
    <property type="match status" value="1"/>
</dbReference>
<reference evidence="15" key="1">
    <citation type="submission" date="2008-05" db="EMBL/GenBank/DDBJ databases">
        <title>Genome sequence of Riesia pediculicola USDA.</title>
        <authorList>
            <person name="Kirkness E.F."/>
        </authorList>
    </citation>
    <scope>NUCLEOTIDE SEQUENCE [LARGE SCALE GENOMIC DNA]</scope>
    <source>
        <strain evidence="15">USDA</strain>
    </source>
</reference>
<dbReference type="SUPFAM" id="SSF56719">
    <property type="entry name" value="Type II DNA topoisomerase"/>
    <property type="match status" value="1"/>
</dbReference>
<dbReference type="Gene3D" id="3.30.230.10">
    <property type="match status" value="1"/>
</dbReference>
<dbReference type="FunFam" id="3.30.230.10:FF:000005">
    <property type="entry name" value="DNA gyrase subunit B"/>
    <property type="match status" value="1"/>
</dbReference>
<feature type="binding site" evidence="13">
    <location>
        <position position="496"/>
    </location>
    <ligand>
        <name>Mg(2+)</name>
        <dbReference type="ChEBI" id="CHEBI:18420"/>
        <label>2</label>
    </ligand>
</feature>
<dbReference type="Pfam" id="PF00204">
    <property type="entry name" value="DNA_gyraseB"/>
    <property type="match status" value="1"/>
</dbReference>
<evidence type="ECO:0000256" key="5">
    <source>
        <dbReference type="ARBA" id="ARBA00022490"/>
    </source>
</evidence>
<dbReference type="FunFam" id="3.30.565.10:FF:000002">
    <property type="entry name" value="DNA gyrase subunit B"/>
    <property type="match status" value="1"/>
</dbReference>
<dbReference type="AlphaFoldDB" id="D4G7W1"/>
<evidence type="ECO:0000256" key="6">
    <source>
        <dbReference type="ARBA" id="ARBA00022723"/>
    </source>
</evidence>